<evidence type="ECO:0000313" key="1">
    <source>
        <dbReference type="EMBL" id="CRY84263.1"/>
    </source>
</evidence>
<keyword evidence="1" id="KW-0614">Plasmid</keyword>
<dbReference type="EMBL" id="LN868939">
    <property type="protein sequence ID" value="CRY84263.1"/>
    <property type="molecule type" value="Genomic_DNA"/>
</dbReference>
<reference evidence="2" key="1">
    <citation type="submission" date="2015-03" db="EMBL/GenBank/DDBJ databases">
        <authorList>
            <consortium name="Pathogen Informatics"/>
        </authorList>
    </citation>
    <scope>NUCLEOTIDE SEQUENCE [LARGE SCALE GENOMIC DNA]</scope>
    <source>
        <strain evidence="2">NCTC11134</strain>
        <plasmid evidence="2">2</plasmid>
    </source>
</reference>
<sequence>MTTYNIPLIRRVYDHLVRYPIEHNQSSWMTCIAGHTIRIHGEYALLRTGNPLTDGFQSIDFRTGALHDTEELAARLLGMADEEACGLFTCSEQDAIDWLGDINAAYETTILDALAADMMETGS</sequence>
<gene>
    <name evidence="1" type="ORF">ERS450000_05942</name>
</gene>
<geneLocation type="plasmid" evidence="1">
    <name>2</name>
</geneLocation>
<dbReference type="Proteomes" id="UP000057820">
    <property type="component" value="Plasmid 2"/>
</dbReference>
<dbReference type="AlphaFoldDB" id="A0A0H5P9Z9"/>
<name>A0A0H5P9Z9_NOCFR</name>
<protein>
    <submittedName>
        <fullName evidence="1">Uncharacterized protein</fullName>
    </submittedName>
</protein>
<dbReference type="RefSeq" id="WP_060594944.1">
    <property type="nucleotide sequence ID" value="NZ_CP031418.1"/>
</dbReference>
<organism evidence="1 2">
    <name type="scientific">Nocardia farcinica</name>
    <dbReference type="NCBI Taxonomy" id="37329"/>
    <lineage>
        <taxon>Bacteria</taxon>
        <taxon>Bacillati</taxon>
        <taxon>Actinomycetota</taxon>
        <taxon>Actinomycetes</taxon>
        <taxon>Mycobacteriales</taxon>
        <taxon>Nocardiaceae</taxon>
        <taxon>Nocardia</taxon>
    </lineage>
</organism>
<dbReference type="KEGG" id="nfr:ERS450000_05942"/>
<accession>A0A0H5P9Z9</accession>
<evidence type="ECO:0000313" key="2">
    <source>
        <dbReference type="Proteomes" id="UP000057820"/>
    </source>
</evidence>
<proteinExistence type="predicted"/>